<dbReference type="GO" id="GO:0003735">
    <property type="term" value="F:structural constituent of ribosome"/>
    <property type="evidence" value="ECO:0007669"/>
    <property type="project" value="InterPro"/>
</dbReference>
<dbReference type="InterPro" id="IPR028909">
    <property type="entry name" value="bL21-like"/>
</dbReference>
<dbReference type="GO" id="GO:0005737">
    <property type="term" value="C:cytoplasm"/>
    <property type="evidence" value="ECO:0007669"/>
    <property type="project" value="UniProtKB-ARBA"/>
</dbReference>
<dbReference type="AlphaFoldDB" id="A0A0U5JBV4"/>
<keyword evidence="4 5" id="KW-0699">rRNA-binding</keyword>
<evidence type="ECO:0000256" key="3">
    <source>
        <dbReference type="ARBA" id="ARBA00023274"/>
    </source>
</evidence>
<sequence length="114" mass="12659">MYAIIKTGGKQYRVQEGDIVDFELLQAEAGAQVEFGQVLFAFDGAKTQVGNPSIANFLVYGEVLGEVKGEKITSLKYKPSHNQCRKWGHRQKYTRVRITGIGSKRQGKEGKHGS</sequence>
<dbReference type="PANTHER" id="PTHR21349">
    <property type="entry name" value="50S RIBOSOMAL PROTEIN L21"/>
    <property type="match status" value="1"/>
</dbReference>
<reference evidence="7" key="1">
    <citation type="submission" date="2015-09" db="EMBL/GenBank/DDBJ databases">
        <authorList>
            <person name="Bertelli C."/>
        </authorList>
    </citation>
    <scope>NUCLEOTIDE SEQUENCE [LARGE SCALE GENOMIC DNA]</scope>
    <source>
        <strain evidence="7">KNic</strain>
    </source>
</reference>
<dbReference type="RefSeq" id="WP_032124867.1">
    <property type="nucleotide sequence ID" value="NZ_LN879502.1"/>
</dbReference>
<dbReference type="InterPro" id="IPR001787">
    <property type="entry name" value="Ribosomal_bL21"/>
</dbReference>
<dbReference type="HAMAP" id="MF_01363">
    <property type="entry name" value="Ribosomal_bL21"/>
    <property type="match status" value="1"/>
</dbReference>
<comment type="function">
    <text evidence="4 5">This protein binds to 23S rRNA in the presence of protein L20.</text>
</comment>
<proteinExistence type="inferred from homology"/>
<dbReference type="InParanoid" id="A0A0U5JBV4"/>
<keyword evidence="7" id="KW-1185">Reference proteome</keyword>
<dbReference type="InterPro" id="IPR036164">
    <property type="entry name" value="bL21-like_sf"/>
</dbReference>
<dbReference type="Proteomes" id="UP000069902">
    <property type="component" value="Chromosome cPNK"/>
</dbReference>
<evidence type="ECO:0000256" key="5">
    <source>
        <dbReference type="RuleBase" id="RU000562"/>
    </source>
</evidence>
<protein>
    <recommendedName>
        <fullName evidence="4">Large ribosomal subunit protein bL21</fullName>
    </recommendedName>
</protein>
<evidence type="ECO:0000313" key="7">
    <source>
        <dbReference type="Proteomes" id="UP000069902"/>
    </source>
</evidence>
<evidence type="ECO:0000256" key="4">
    <source>
        <dbReference type="HAMAP-Rule" id="MF_01363"/>
    </source>
</evidence>
<dbReference type="PANTHER" id="PTHR21349:SF0">
    <property type="entry name" value="LARGE RIBOSOMAL SUBUNIT PROTEIN BL21M"/>
    <property type="match status" value="1"/>
</dbReference>
<keyword evidence="4 5" id="KW-0694">RNA-binding</keyword>
<dbReference type="GO" id="GO:0019843">
    <property type="term" value="F:rRNA binding"/>
    <property type="evidence" value="ECO:0007669"/>
    <property type="project" value="UniProtKB-UniRule"/>
</dbReference>
<dbReference type="SUPFAM" id="SSF141091">
    <property type="entry name" value="L21p-like"/>
    <property type="match status" value="1"/>
</dbReference>
<dbReference type="GO" id="GO:0006412">
    <property type="term" value="P:translation"/>
    <property type="evidence" value="ECO:0007669"/>
    <property type="project" value="UniProtKB-UniRule"/>
</dbReference>
<dbReference type="KEGG" id="pnl:PNK_0218"/>
<dbReference type="PATRIC" id="fig|389348.3.peg.249"/>
<evidence type="ECO:0000256" key="1">
    <source>
        <dbReference type="ARBA" id="ARBA00008563"/>
    </source>
</evidence>
<organism evidence="6 7">
    <name type="scientific">Candidatus Protochlamydia naegleriophila</name>
    <dbReference type="NCBI Taxonomy" id="389348"/>
    <lineage>
        <taxon>Bacteria</taxon>
        <taxon>Pseudomonadati</taxon>
        <taxon>Chlamydiota</taxon>
        <taxon>Chlamydiia</taxon>
        <taxon>Parachlamydiales</taxon>
        <taxon>Parachlamydiaceae</taxon>
        <taxon>Candidatus Protochlamydia</taxon>
    </lineage>
</organism>
<dbReference type="Pfam" id="PF00829">
    <property type="entry name" value="Ribosomal_L21p"/>
    <property type="match status" value="1"/>
</dbReference>
<name>A0A0U5JBV4_9BACT</name>
<dbReference type="GO" id="GO:1990904">
    <property type="term" value="C:ribonucleoprotein complex"/>
    <property type="evidence" value="ECO:0007669"/>
    <property type="project" value="UniProtKB-KW"/>
</dbReference>
<comment type="subunit">
    <text evidence="4">Part of the 50S ribosomal subunit. Contacts protein L20.</text>
</comment>
<evidence type="ECO:0000256" key="2">
    <source>
        <dbReference type="ARBA" id="ARBA00022980"/>
    </source>
</evidence>
<gene>
    <name evidence="4 6" type="primary">rplU</name>
    <name evidence="6" type="ORF">PNK_0218</name>
</gene>
<keyword evidence="2 4" id="KW-0689">Ribosomal protein</keyword>
<dbReference type="GO" id="GO:0005840">
    <property type="term" value="C:ribosome"/>
    <property type="evidence" value="ECO:0007669"/>
    <property type="project" value="UniProtKB-KW"/>
</dbReference>
<keyword evidence="3 4" id="KW-0687">Ribonucleoprotein</keyword>
<comment type="similarity">
    <text evidence="1 4 5">Belongs to the bacterial ribosomal protein bL21 family.</text>
</comment>
<dbReference type="FunCoup" id="A0A0U5JBV4">
    <property type="interactions" value="447"/>
</dbReference>
<dbReference type="STRING" id="389348.PNK_0218"/>
<dbReference type="EMBL" id="LN879502">
    <property type="protein sequence ID" value="CUI15855.1"/>
    <property type="molecule type" value="Genomic_DNA"/>
</dbReference>
<accession>A0A0U5JBV4</accession>
<dbReference type="NCBIfam" id="TIGR00061">
    <property type="entry name" value="L21"/>
    <property type="match status" value="1"/>
</dbReference>
<evidence type="ECO:0000313" key="6">
    <source>
        <dbReference type="EMBL" id="CUI15855.1"/>
    </source>
</evidence>